<gene>
    <name evidence="14" type="ORF">ANE_LOCUS12254</name>
</gene>
<evidence type="ECO:0000256" key="11">
    <source>
        <dbReference type="PROSITE-ProRule" id="PRU00176"/>
    </source>
</evidence>
<dbReference type="CDD" id="cd12246">
    <property type="entry name" value="RRM1_U1A_like"/>
    <property type="match status" value="1"/>
</dbReference>
<keyword evidence="4" id="KW-0507">mRNA processing</keyword>
<reference evidence="14" key="1">
    <citation type="submission" date="2019-07" db="EMBL/GenBank/DDBJ databases">
        <authorList>
            <person name="Dittberner H."/>
        </authorList>
    </citation>
    <scope>NUCLEOTIDE SEQUENCE [LARGE SCALE GENOMIC DNA]</scope>
</reference>
<dbReference type="GO" id="GO:0005681">
    <property type="term" value="C:spliceosomal complex"/>
    <property type="evidence" value="ECO:0007669"/>
    <property type="project" value="UniProtKB-KW"/>
</dbReference>
<dbReference type="Pfam" id="PF04525">
    <property type="entry name" value="LOR"/>
    <property type="match status" value="1"/>
</dbReference>
<dbReference type="InterPro" id="IPR025659">
    <property type="entry name" value="Tubby-like_C"/>
</dbReference>
<dbReference type="GO" id="GO:0008380">
    <property type="term" value="P:RNA splicing"/>
    <property type="evidence" value="ECO:0007669"/>
    <property type="project" value="UniProtKB-KW"/>
</dbReference>
<protein>
    <recommendedName>
        <fullName evidence="13">RRM domain-containing protein</fullName>
    </recommendedName>
</protein>
<evidence type="ECO:0000256" key="9">
    <source>
        <dbReference type="ARBA" id="ARBA00023242"/>
    </source>
</evidence>
<evidence type="ECO:0000256" key="12">
    <source>
        <dbReference type="SAM" id="MobiDB-lite"/>
    </source>
</evidence>
<evidence type="ECO:0000256" key="6">
    <source>
        <dbReference type="ARBA" id="ARBA00022737"/>
    </source>
</evidence>
<dbReference type="GO" id="GO:0030532">
    <property type="term" value="C:small nuclear ribonucleoprotein complex"/>
    <property type="evidence" value="ECO:0007669"/>
    <property type="project" value="UniProtKB-ARBA"/>
</dbReference>
<dbReference type="PROSITE" id="PS50102">
    <property type="entry name" value="RRM"/>
    <property type="match status" value="2"/>
</dbReference>
<name>A0A565BJJ9_9BRAS</name>
<dbReference type="Pfam" id="PF00076">
    <property type="entry name" value="RRM_1"/>
    <property type="match status" value="2"/>
</dbReference>
<dbReference type="SUPFAM" id="SSF54928">
    <property type="entry name" value="RNA-binding domain, RBD"/>
    <property type="match status" value="2"/>
</dbReference>
<keyword evidence="8" id="KW-0508">mRNA splicing</keyword>
<evidence type="ECO:0000313" key="15">
    <source>
        <dbReference type="Proteomes" id="UP000489600"/>
    </source>
</evidence>
<keyword evidence="10" id="KW-0687">Ribonucleoprotein</keyword>
<dbReference type="InterPro" id="IPR038595">
    <property type="entry name" value="LOR_sf"/>
</dbReference>
<keyword evidence="9" id="KW-0539">Nucleus</keyword>
<evidence type="ECO:0000256" key="2">
    <source>
        <dbReference type="ARBA" id="ARBA00005437"/>
    </source>
</evidence>
<dbReference type="PANTHER" id="PTHR10501">
    <property type="entry name" value="U1 SMALL NUCLEAR RIBONUCLEOPROTEIN A/U2 SMALL NUCLEAR RIBONUCLEOPROTEIN B"/>
    <property type="match status" value="1"/>
</dbReference>
<sequence length="456" mass="51305">MENSDTPYHPNPEDLRRIPVDLFVSKNLPGLSAGDLGFTDSSDHLLYTIRKSSSSLKSLLDSSGVPLFSISRLHNGMWELHKGDVEKRKELILTVKRTSNRFSKIELEVSFAGESSQHLVIKGCPFQKSCTIYNQDSIVAQIEYFPEADLSVFLIWMADEFDVQAEADLRRKKQVPVNHLSGIHRSFASSGYGRRVPSRKKMNLFSQGSVAKFLSGSYRHRLPGAESKMLTADIPPNQSIYIQNLNEKIKKEELKRSLYCLFSQFGRILDVVALKTPKLRGQAWVAFSEVTAASNAVRQMQNFPFYDKPMRVQYAKSKSDCVTKAEGTFVSKEKKRGQEEKVERKREETKRPNMANGPTSQNGVPPAPSFQPGGQETMPPNNILFIQNLPLGTTSAMLQSLFEQYPGFKEIRMISAKPGIAFVEFEDDVQSSIAMQALQGFKMTPQNPMVISFAKK</sequence>
<evidence type="ECO:0000256" key="1">
    <source>
        <dbReference type="ARBA" id="ARBA00004123"/>
    </source>
</evidence>
<proteinExistence type="inferred from homology"/>
<evidence type="ECO:0000256" key="7">
    <source>
        <dbReference type="ARBA" id="ARBA00022884"/>
    </source>
</evidence>
<dbReference type="GO" id="GO:0006397">
    <property type="term" value="P:mRNA processing"/>
    <property type="evidence" value="ECO:0007669"/>
    <property type="project" value="UniProtKB-KW"/>
</dbReference>
<dbReference type="GO" id="GO:0003723">
    <property type="term" value="F:RNA binding"/>
    <property type="evidence" value="ECO:0007669"/>
    <property type="project" value="UniProtKB-UniRule"/>
</dbReference>
<dbReference type="Gene3D" id="3.30.70.330">
    <property type="match status" value="2"/>
</dbReference>
<comment type="similarity">
    <text evidence="3">Belongs to the RRM U1 A/B'' family.</text>
</comment>
<feature type="domain" description="RRM" evidence="13">
    <location>
        <begin position="238"/>
        <end position="317"/>
    </location>
</feature>
<dbReference type="CDD" id="cd12247">
    <property type="entry name" value="RRM2_U1A_like"/>
    <property type="match status" value="1"/>
</dbReference>
<dbReference type="InterPro" id="IPR012677">
    <property type="entry name" value="Nucleotide-bd_a/b_plait_sf"/>
</dbReference>
<organism evidence="14 15">
    <name type="scientific">Arabis nemorensis</name>
    <dbReference type="NCBI Taxonomy" id="586526"/>
    <lineage>
        <taxon>Eukaryota</taxon>
        <taxon>Viridiplantae</taxon>
        <taxon>Streptophyta</taxon>
        <taxon>Embryophyta</taxon>
        <taxon>Tracheophyta</taxon>
        <taxon>Spermatophyta</taxon>
        <taxon>Magnoliopsida</taxon>
        <taxon>eudicotyledons</taxon>
        <taxon>Gunneridae</taxon>
        <taxon>Pentapetalae</taxon>
        <taxon>rosids</taxon>
        <taxon>malvids</taxon>
        <taxon>Brassicales</taxon>
        <taxon>Brassicaceae</taxon>
        <taxon>Arabideae</taxon>
        <taxon>Arabis</taxon>
    </lineage>
</organism>
<feature type="region of interest" description="Disordered" evidence="12">
    <location>
        <begin position="330"/>
        <end position="379"/>
    </location>
</feature>
<dbReference type="OrthoDB" id="277802at2759"/>
<dbReference type="SUPFAM" id="SSF54518">
    <property type="entry name" value="Tubby C-terminal domain-like"/>
    <property type="match status" value="1"/>
</dbReference>
<feature type="compositionally biased region" description="Basic and acidic residues" evidence="12">
    <location>
        <begin position="336"/>
        <end position="351"/>
    </location>
</feature>
<evidence type="ECO:0000259" key="13">
    <source>
        <dbReference type="PROSITE" id="PS50102"/>
    </source>
</evidence>
<dbReference type="FunFam" id="3.30.70.330:FF:000039">
    <property type="entry name" value="U1 small nuclear ribonucleoprotein A"/>
    <property type="match status" value="1"/>
</dbReference>
<keyword evidence="5" id="KW-0747">Spliceosome</keyword>
<evidence type="ECO:0000256" key="10">
    <source>
        <dbReference type="ARBA" id="ARBA00023274"/>
    </source>
</evidence>
<dbReference type="SMART" id="SM00360">
    <property type="entry name" value="RRM"/>
    <property type="match status" value="2"/>
</dbReference>
<dbReference type="InterPro" id="IPR035979">
    <property type="entry name" value="RBD_domain_sf"/>
</dbReference>
<dbReference type="FunFam" id="3.30.70.330:FF:000029">
    <property type="entry name" value="U2 small nuclear ribonucleoprotein B"/>
    <property type="match status" value="1"/>
</dbReference>
<evidence type="ECO:0000256" key="4">
    <source>
        <dbReference type="ARBA" id="ARBA00022664"/>
    </source>
</evidence>
<accession>A0A565BJJ9</accession>
<evidence type="ECO:0000256" key="8">
    <source>
        <dbReference type="ARBA" id="ARBA00023187"/>
    </source>
</evidence>
<keyword evidence="6" id="KW-0677">Repeat</keyword>
<dbReference type="EMBL" id="CABITT030000004">
    <property type="protein sequence ID" value="VVB01810.1"/>
    <property type="molecule type" value="Genomic_DNA"/>
</dbReference>
<feature type="domain" description="RRM" evidence="13">
    <location>
        <begin position="382"/>
        <end position="456"/>
    </location>
</feature>
<dbReference type="Proteomes" id="UP000489600">
    <property type="component" value="Unassembled WGS sequence"/>
</dbReference>
<evidence type="ECO:0000313" key="14">
    <source>
        <dbReference type="EMBL" id="VVB01810.1"/>
    </source>
</evidence>
<comment type="similarity">
    <text evidence="2">Belongs to the LOR family.</text>
</comment>
<evidence type="ECO:0000256" key="3">
    <source>
        <dbReference type="ARBA" id="ARBA00007243"/>
    </source>
</evidence>
<keyword evidence="7 11" id="KW-0694">RNA-binding</keyword>
<keyword evidence="15" id="KW-1185">Reference proteome</keyword>
<dbReference type="InterPro" id="IPR007612">
    <property type="entry name" value="LOR"/>
</dbReference>
<dbReference type="InterPro" id="IPR000504">
    <property type="entry name" value="RRM_dom"/>
</dbReference>
<dbReference type="AlphaFoldDB" id="A0A565BJJ9"/>
<comment type="subcellular location">
    <subcellularLocation>
        <location evidence="1">Nucleus</location>
    </subcellularLocation>
</comment>
<comment type="caution">
    <text evidence="14">The sequence shown here is derived from an EMBL/GenBank/DDBJ whole genome shotgun (WGS) entry which is preliminary data.</text>
</comment>
<evidence type="ECO:0000256" key="5">
    <source>
        <dbReference type="ARBA" id="ARBA00022728"/>
    </source>
</evidence>
<dbReference type="Gene3D" id="2.40.160.200">
    <property type="entry name" value="LURP1-related"/>
    <property type="match status" value="1"/>
</dbReference>